<name>A0A0L0EZ48_9EUKA</name>
<organism evidence="8 9">
    <name type="scientific">Sphaeroforma arctica JP610</name>
    <dbReference type="NCBI Taxonomy" id="667725"/>
    <lineage>
        <taxon>Eukaryota</taxon>
        <taxon>Ichthyosporea</taxon>
        <taxon>Ichthyophonida</taxon>
        <taxon>Sphaeroforma</taxon>
    </lineage>
</organism>
<dbReference type="Proteomes" id="UP000054560">
    <property type="component" value="Unassembled WGS sequence"/>
</dbReference>
<evidence type="ECO:0000256" key="5">
    <source>
        <dbReference type="ARBA" id="ARBA00022729"/>
    </source>
</evidence>
<comment type="subcellular location">
    <subcellularLocation>
        <location evidence="1">Cell envelope</location>
    </subcellularLocation>
    <subcellularLocation>
        <location evidence="2">Cell outer membrane</location>
    </subcellularLocation>
    <subcellularLocation>
        <location evidence="3">Secreted</location>
    </subcellularLocation>
</comment>
<evidence type="ECO:0000256" key="7">
    <source>
        <dbReference type="ARBA" id="ARBA00023237"/>
    </source>
</evidence>
<evidence type="ECO:0000256" key="4">
    <source>
        <dbReference type="ARBA" id="ARBA00022525"/>
    </source>
</evidence>
<gene>
    <name evidence="8" type="ORF">SARC_17708</name>
</gene>
<proteinExistence type="predicted"/>
<evidence type="ECO:0008006" key="10">
    <source>
        <dbReference type="Google" id="ProtNLM"/>
    </source>
</evidence>
<keyword evidence="7" id="KW-0998">Cell outer membrane</keyword>
<keyword evidence="6" id="KW-0472">Membrane</keyword>
<dbReference type="RefSeq" id="XP_014143677.1">
    <property type="nucleotide sequence ID" value="XM_014288202.1"/>
</dbReference>
<evidence type="ECO:0000256" key="3">
    <source>
        <dbReference type="ARBA" id="ARBA00004613"/>
    </source>
</evidence>
<evidence type="ECO:0000256" key="1">
    <source>
        <dbReference type="ARBA" id="ARBA00004196"/>
    </source>
</evidence>
<dbReference type="Pfam" id="PF02415">
    <property type="entry name" value="Chlam_PMP"/>
    <property type="match status" value="1"/>
</dbReference>
<dbReference type="GO" id="GO:0005576">
    <property type="term" value="C:extracellular region"/>
    <property type="evidence" value="ECO:0007669"/>
    <property type="project" value="UniProtKB-SubCell"/>
</dbReference>
<protein>
    <recommendedName>
        <fullName evidence="10">Right handed beta helix domain-containing protein</fullName>
    </recommendedName>
</protein>
<keyword evidence="4" id="KW-0964">Secreted</keyword>
<sequence>MNASSALFENNHVGNKTYLDRTLGRGGAVYIYDGGWLEAYNLTVRHNRANWMGGALSMNGPLSIY</sequence>
<reference evidence="8 9" key="1">
    <citation type="submission" date="2011-02" db="EMBL/GenBank/DDBJ databases">
        <title>The Genome Sequence of Sphaeroforma arctica JP610.</title>
        <authorList>
            <consortium name="The Broad Institute Genome Sequencing Platform"/>
            <person name="Russ C."/>
            <person name="Cuomo C."/>
            <person name="Young S.K."/>
            <person name="Zeng Q."/>
            <person name="Gargeya S."/>
            <person name="Alvarado L."/>
            <person name="Berlin A."/>
            <person name="Chapman S.B."/>
            <person name="Chen Z."/>
            <person name="Freedman E."/>
            <person name="Gellesch M."/>
            <person name="Goldberg J."/>
            <person name="Griggs A."/>
            <person name="Gujja S."/>
            <person name="Heilman E."/>
            <person name="Heiman D."/>
            <person name="Howarth C."/>
            <person name="Mehta T."/>
            <person name="Neiman D."/>
            <person name="Pearson M."/>
            <person name="Roberts A."/>
            <person name="Saif S."/>
            <person name="Shea T."/>
            <person name="Shenoy N."/>
            <person name="Sisk P."/>
            <person name="Stolte C."/>
            <person name="Sykes S."/>
            <person name="White J."/>
            <person name="Yandava C."/>
            <person name="Burger G."/>
            <person name="Gray M.W."/>
            <person name="Holland P.W.H."/>
            <person name="King N."/>
            <person name="Lang F.B.F."/>
            <person name="Roger A.J."/>
            <person name="Ruiz-Trillo I."/>
            <person name="Haas B."/>
            <person name="Nusbaum C."/>
            <person name="Birren B."/>
        </authorList>
    </citation>
    <scope>NUCLEOTIDE SEQUENCE [LARGE SCALE GENOMIC DNA]</scope>
    <source>
        <strain evidence="8 9">JP610</strain>
    </source>
</reference>
<accession>A0A0L0EZ48</accession>
<dbReference type="AlphaFoldDB" id="A0A0L0EZ48"/>
<evidence type="ECO:0000256" key="6">
    <source>
        <dbReference type="ARBA" id="ARBA00023136"/>
    </source>
</evidence>
<feature type="non-terminal residue" evidence="8">
    <location>
        <position position="65"/>
    </location>
</feature>
<keyword evidence="9" id="KW-1185">Reference proteome</keyword>
<dbReference type="EMBL" id="KQ253369">
    <property type="protein sequence ID" value="KNC69775.1"/>
    <property type="molecule type" value="Genomic_DNA"/>
</dbReference>
<keyword evidence="5" id="KW-0732">Signal</keyword>
<evidence type="ECO:0000256" key="2">
    <source>
        <dbReference type="ARBA" id="ARBA00004442"/>
    </source>
</evidence>
<dbReference type="InterPro" id="IPR003368">
    <property type="entry name" value="POMP_repeat"/>
</dbReference>
<dbReference type="GeneID" id="25918212"/>
<evidence type="ECO:0000313" key="8">
    <source>
        <dbReference type="EMBL" id="KNC69775.1"/>
    </source>
</evidence>
<evidence type="ECO:0000313" key="9">
    <source>
        <dbReference type="Proteomes" id="UP000054560"/>
    </source>
</evidence>